<organism evidence="1">
    <name type="scientific">Fusarium acuminatum CS5907</name>
    <dbReference type="NCBI Taxonomy" id="1318461"/>
    <lineage>
        <taxon>Eukaryota</taxon>
        <taxon>Fungi</taxon>
        <taxon>Dikarya</taxon>
        <taxon>Ascomycota</taxon>
        <taxon>Pezizomycotina</taxon>
        <taxon>Sordariomycetes</taxon>
        <taxon>Hypocreomycetidae</taxon>
        <taxon>Hypocreales</taxon>
        <taxon>Nectriaceae</taxon>
        <taxon>Fusarium</taxon>
        <taxon>Fusarium tricinctum species complex</taxon>
    </lineage>
</organism>
<evidence type="ECO:0000313" key="1">
    <source>
        <dbReference type="EMBL" id="CEG03589.1"/>
    </source>
</evidence>
<sequence length="104" mass="11937">MAQCPLNDNSGPLWLANYKDKALISSQEDEHKLARILAAFDRLFERCNNTIKHTDISLRRWLRVQREDTGNGLKSVYASGFDSGVYPQRLLDIYVKEHSLSLRG</sequence>
<dbReference type="EMBL" id="CBMG010001416">
    <property type="protein sequence ID" value="CEG03589.1"/>
    <property type="molecule type" value="Genomic_DNA"/>
</dbReference>
<comment type="caution">
    <text evidence="1">The sequence shown here is derived from an EMBL/GenBank/DDBJ whole genome shotgun (WGS) entry which is preliminary data.</text>
</comment>
<accession>A0A096PFK3</accession>
<protein>
    <submittedName>
        <fullName evidence="1">WGS project CBMG000000000 data, contig CS5907-c001420</fullName>
    </submittedName>
</protein>
<proteinExistence type="predicted"/>
<name>A0A096PFK3_9HYPO</name>
<dbReference type="AlphaFoldDB" id="A0A096PFK3"/>
<gene>
    <name evidence="1" type="ORF">BN851_0072260</name>
</gene>
<reference evidence="1" key="1">
    <citation type="submission" date="2013-05" db="EMBL/GenBank/DDBJ databases">
        <title>Draft genome sequences of six wheat associated Fusarium spp. isolates.</title>
        <authorList>
            <person name="Moolhuijzen P.M."/>
            <person name="Manners J.M."/>
            <person name="Wilcox S."/>
            <person name="Bellgard M.I."/>
            <person name="Gardiner D.M."/>
        </authorList>
    </citation>
    <scope>NUCLEOTIDE SEQUENCE</scope>
    <source>
        <strain evidence="1">CS5907</strain>
        <strain evidence="1">CS5907</strain>
    </source>
</reference>